<organism evidence="19 20">
    <name type="scientific">Sporolactobacillus shoreae</name>
    <dbReference type="NCBI Taxonomy" id="1465501"/>
    <lineage>
        <taxon>Bacteria</taxon>
        <taxon>Bacillati</taxon>
        <taxon>Bacillota</taxon>
        <taxon>Bacilli</taxon>
        <taxon>Bacillales</taxon>
        <taxon>Sporolactobacillaceae</taxon>
        <taxon>Sporolactobacillus</taxon>
    </lineage>
</organism>
<dbReference type="EC" id="1.8.1.4" evidence="3 16"/>
<dbReference type="PROSITE" id="PS00076">
    <property type="entry name" value="PYRIDINE_REDOX_1"/>
    <property type="match status" value="1"/>
</dbReference>
<dbReference type="PANTHER" id="PTHR22912">
    <property type="entry name" value="DISULFIDE OXIDOREDUCTASE"/>
    <property type="match status" value="1"/>
</dbReference>
<evidence type="ECO:0000256" key="10">
    <source>
        <dbReference type="ARBA" id="ARBA00023157"/>
    </source>
</evidence>
<dbReference type="InterPro" id="IPR012999">
    <property type="entry name" value="Pyr_OxRdtase_I_AS"/>
</dbReference>
<dbReference type="InterPro" id="IPR050151">
    <property type="entry name" value="Class-I_Pyr_Nuc-Dis_Oxidored"/>
</dbReference>
<name>A0A4Z0GGJ4_9BACL</name>
<comment type="miscellaneous">
    <text evidence="16">The active site is a redox-active disulfide bond.</text>
</comment>
<dbReference type="InterPro" id="IPR001100">
    <property type="entry name" value="Pyr_nuc-diS_OxRdtase"/>
</dbReference>
<dbReference type="OrthoDB" id="9800167at2"/>
<evidence type="ECO:0000256" key="3">
    <source>
        <dbReference type="ARBA" id="ARBA00012608"/>
    </source>
</evidence>
<evidence type="ECO:0000256" key="8">
    <source>
        <dbReference type="ARBA" id="ARBA00023002"/>
    </source>
</evidence>
<evidence type="ECO:0000256" key="6">
    <source>
        <dbReference type="ARBA" id="ARBA00022630"/>
    </source>
</evidence>
<comment type="caution">
    <text evidence="19">The sequence shown here is derived from an EMBL/GenBank/DDBJ whole genome shotgun (WGS) entry which is preliminary data.</text>
</comment>
<dbReference type="Pfam" id="PF07992">
    <property type="entry name" value="Pyr_redox_2"/>
    <property type="match status" value="1"/>
</dbReference>
<keyword evidence="11 16" id="KW-0676">Redox-active center</keyword>
<keyword evidence="5" id="KW-0963">Cytoplasm</keyword>
<evidence type="ECO:0000256" key="15">
    <source>
        <dbReference type="PIRSR" id="PIRSR000350-4"/>
    </source>
</evidence>
<evidence type="ECO:0000256" key="4">
    <source>
        <dbReference type="ARBA" id="ARBA00016961"/>
    </source>
</evidence>
<dbReference type="InterPro" id="IPR036188">
    <property type="entry name" value="FAD/NAD-bd_sf"/>
</dbReference>
<dbReference type="PIRSF" id="PIRSF000350">
    <property type="entry name" value="Mercury_reductase_MerA"/>
    <property type="match status" value="1"/>
</dbReference>
<evidence type="ECO:0000256" key="11">
    <source>
        <dbReference type="ARBA" id="ARBA00023284"/>
    </source>
</evidence>
<comment type="cofactor">
    <cofactor evidence="14 16">
        <name>FAD</name>
        <dbReference type="ChEBI" id="CHEBI:57692"/>
    </cofactor>
    <text evidence="14 16">Binds 1 FAD per subunit.</text>
</comment>
<dbReference type="GO" id="GO:0006103">
    <property type="term" value="P:2-oxoglutarate metabolic process"/>
    <property type="evidence" value="ECO:0007669"/>
    <property type="project" value="TreeGrafter"/>
</dbReference>
<dbReference type="Proteomes" id="UP000298347">
    <property type="component" value="Unassembled WGS sequence"/>
</dbReference>
<feature type="active site" description="Proton acceptor" evidence="13">
    <location>
        <position position="451"/>
    </location>
</feature>
<keyword evidence="8 16" id="KW-0560">Oxidoreductase</keyword>
<dbReference type="GO" id="GO:0004148">
    <property type="term" value="F:dihydrolipoyl dehydrogenase (NADH) activity"/>
    <property type="evidence" value="ECO:0007669"/>
    <property type="project" value="UniProtKB-EC"/>
</dbReference>
<dbReference type="InterPro" id="IPR023753">
    <property type="entry name" value="FAD/NAD-binding_dom"/>
</dbReference>
<evidence type="ECO:0000256" key="9">
    <source>
        <dbReference type="ARBA" id="ARBA00023027"/>
    </source>
</evidence>
<dbReference type="AlphaFoldDB" id="A0A4Z0GGJ4"/>
<feature type="binding site" evidence="14">
    <location>
        <position position="114"/>
    </location>
    <ligand>
        <name>FAD</name>
        <dbReference type="ChEBI" id="CHEBI:57692"/>
    </ligand>
</feature>
<dbReference type="InterPro" id="IPR006258">
    <property type="entry name" value="Lipoamide_DH"/>
</dbReference>
<sequence>MAKNYDLVLLGGGTGGYVAAIRASQLGLKTAIVEKEALGGTCLHKGCIPTKALLRSAEVYTTVKKSETFGIDIFDAVLRFSKVQERKQKIVEQLHNGVLQLMKKGKIDIYKGFGRILGPSIFSPIPGAISVEYEDGRENDILTSKNLIIATGSRPRSLEGLEIDGERVMSSDEALQLTECPSSILIVGGGVIGAEWASMLADFGAKVTVVEYTDRLVPTEDAAISQAMARNFKKRGIAIFTRAKVLPETLQKSDSISIEAEIGGRRETFAAEKMLVSVGRLPNTEDIGLANTSIETDRGYIRTNALRQTKESHIYAIGDVIGGLQLAHVAAREGIKAVEHLAGLPVEPLDEGLVPKCIYTHPEAASIGLTEADARRDHDVKIGKVPFGAIGKALVYGESEGFAKIIADKDSNDILGVHIFGPHATDLIGEAALARLLDASPWEISETIHPHPTLTEVIGEAALAVDGRAIHI</sequence>
<feature type="binding site" evidence="14">
    <location>
        <begin position="188"/>
        <end position="195"/>
    </location>
    <ligand>
        <name>NAD(+)</name>
        <dbReference type="ChEBI" id="CHEBI:57540"/>
    </ligand>
</feature>
<dbReference type="InterPro" id="IPR004099">
    <property type="entry name" value="Pyr_nucl-diS_OxRdtase_dimer"/>
</dbReference>
<comment type="catalytic activity">
    <reaction evidence="12 16">
        <text>N(6)-[(R)-dihydrolipoyl]-L-lysyl-[protein] + NAD(+) = N(6)-[(R)-lipoyl]-L-lysyl-[protein] + NADH + H(+)</text>
        <dbReference type="Rhea" id="RHEA:15045"/>
        <dbReference type="Rhea" id="RHEA-COMP:10474"/>
        <dbReference type="Rhea" id="RHEA-COMP:10475"/>
        <dbReference type="ChEBI" id="CHEBI:15378"/>
        <dbReference type="ChEBI" id="CHEBI:57540"/>
        <dbReference type="ChEBI" id="CHEBI:57945"/>
        <dbReference type="ChEBI" id="CHEBI:83099"/>
        <dbReference type="ChEBI" id="CHEBI:83100"/>
        <dbReference type="EC" id="1.8.1.4"/>
    </reaction>
</comment>
<dbReference type="Gene3D" id="3.50.50.60">
    <property type="entry name" value="FAD/NAD(P)-binding domain"/>
    <property type="match status" value="2"/>
</dbReference>
<dbReference type="GO" id="GO:0005737">
    <property type="term" value="C:cytoplasm"/>
    <property type="evidence" value="ECO:0007669"/>
    <property type="project" value="UniProtKB-SubCell"/>
</dbReference>
<dbReference type="SUPFAM" id="SSF55424">
    <property type="entry name" value="FAD/NAD-linked reductases, dimerisation (C-terminal) domain"/>
    <property type="match status" value="1"/>
</dbReference>
<keyword evidence="10" id="KW-1015">Disulfide bond</keyword>
<evidence type="ECO:0000313" key="20">
    <source>
        <dbReference type="Proteomes" id="UP000298347"/>
    </source>
</evidence>
<dbReference type="GO" id="GO:0050660">
    <property type="term" value="F:flavin adenine dinucleotide binding"/>
    <property type="evidence" value="ECO:0007669"/>
    <property type="project" value="InterPro"/>
</dbReference>
<feature type="disulfide bond" description="Redox-active" evidence="15">
    <location>
        <begin position="42"/>
        <end position="47"/>
    </location>
</feature>
<evidence type="ECO:0000259" key="18">
    <source>
        <dbReference type="Pfam" id="PF07992"/>
    </source>
</evidence>
<keyword evidence="9 14" id="KW-0520">NAD</keyword>
<dbReference type="PRINTS" id="PR00368">
    <property type="entry name" value="FADPNR"/>
</dbReference>
<evidence type="ECO:0000256" key="14">
    <source>
        <dbReference type="PIRSR" id="PIRSR000350-3"/>
    </source>
</evidence>
<evidence type="ECO:0000256" key="13">
    <source>
        <dbReference type="PIRSR" id="PIRSR000350-2"/>
    </source>
</evidence>
<dbReference type="EMBL" id="SRJD01000042">
    <property type="protein sequence ID" value="TGA95680.1"/>
    <property type="molecule type" value="Genomic_DNA"/>
</dbReference>
<accession>A0A4Z0GGJ4</accession>
<evidence type="ECO:0000256" key="12">
    <source>
        <dbReference type="ARBA" id="ARBA00049187"/>
    </source>
</evidence>
<gene>
    <name evidence="19" type="primary">lpdA</name>
    <name evidence="19" type="ORF">E4665_17695</name>
</gene>
<evidence type="ECO:0000256" key="5">
    <source>
        <dbReference type="ARBA" id="ARBA00022490"/>
    </source>
</evidence>
<dbReference type="FunFam" id="3.30.390.30:FF:000001">
    <property type="entry name" value="Dihydrolipoyl dehydrogenase"/>
    <property type="match status" value="1"/>
</dbReference>
<feature type="binding site" evidence="14">
    <location>
        <position position="279"/>
    </location>
    <ligand>
        <name>NAD(+)</name>
        <dbReference type="ChEBI" id="CHEBI:57540"/>
    </ligand>
</feature>
<evidence type="ECO:0000256" key="7">
    <source>
        <dbReference type="ARBA" id="ARBA00022827"/>
    </source>
</evidence>
<dbReference type="InterPro" id="IPR016156">
    <property type="entry name" value="FAD/NAD-linked_Rdtase_dimer_sf"/>
</dbReference>
<feature type="binding site" evidence="14">
    <location>
        <begin position="151"/>
        <end position="153"/>
    </location>
    <ligand>
        <name>FAD</name>
        <dbReference type="ChEBI" id="CHEBI:57692"/>
    </ligand>
</feature>
<comment type="subcellular location">
    <subcellularLocation>
        <location evidence="1">Cytoplasm</location>
    </subcellularLocation>
</comment>
<feature type="binding site" evidence="14">
    <location>
        <position position="319"/>
    </location>
    <ligand>
        <name>FAD</name>
        <dbReference type="ChEBI" id="CHEBI:57692"/>
    </ligand>
</feature>
<dbReference type="PRINTS" id="PR00411">
    <property type="entry name" value="PNDRDTASEI"/>
</dbReference>
<evidence type="ECO:0000313" key="19">
    <source>
        <dbReference type="EMBL" id="TGA95680.1"/>
    </source>
</evidence>
<feature type="binding site" evidence="14">
    <location>
        <position position="211"/>
    </location>
    <ligand>
        <name>NAD(+)</name>
        <dbReference type="ChEBI" id="CHEBI:57540"/>
    </ligand>
</feature>
<evidence type="ECO:0000256" key="1">
    <source>
        <dbReference type="ARBA" id="ARBA00004496"/>
    </source>
</evidence>
<evidence type="ECO:0000256" key="2">
    <source>
        <dbReference type="ARBA" id="ARBA00007532"/>
    </source>
</evidence>
<evidence type="ECO:0000256" key="16">
    <source>
        <dbReference type="RuleBase" id="RU003692"/>
    </source>
</evidence>
<keyword evidence="20" id="KW-1185">Reference proteome</keyword>
<dbReference type="Pfam" id="PF02852">
    <property type="entry name" value="Pyr_redox_dim"/>
    <property type="match status" value="1"/>
</dbReference>
<evidence type="ECO:0000259" key="17">
    <source>
        <dbReference type="Pfam" id="PF02852"/>
    </source>
</evidence>
<keyword evidence="7 14" id="KW-0274">FAD</keyword>
<protein>
    <recommendedName>
        <fullName evidence="4 16">Dihydrolipoyl dehydrogenase</fullName>
        <ecNumber evidence="3 16">1.8.1.4</ecNumber>
    </recommendedName>
</protein>
<feature type="domain" description="Pyridine nucleotide-disulphide oxidoreductase dimerisation" evidence="17">
    <location>
        <begin position="354"/>
        <end position="462"/>
    </location>
</feature>
<feature type="binding site" evidence="14">
    <location>
        <position position="51"/>
    </location>
    <ligand>
        <name>FAD</name>
        <dbReference type="ChEBI" id="CHEBI:57692"/>
    </ligand>
</feature>
<proteinExistence type="inferred from homology"/>
<dbReference type="RefSeq" id="WP_135350125.1">
    <property type="nucleotide sequence ID" value="NZ_SRJD01000042.1"/>
</dbReference>
<keyword evidence="14" id="KW-0547">Nucleotide-binding</keyword>
<comment type="similarity">
    <text evidence="2 16">Belongs to the class-I pyridine nucleotide-disulfide oxidoreductase family.</text>
</comment>
<feature type="domain" description="FAD/NAD(P)-binding" evidence="18">
    <location>
        <begin position="5"/>
        <end position="334"/>
    </location>
</feature>
<dbReference type="Gene3D" id="3.30.390.30">
    <property type="match status" value="1"/>
</dbReference>
<dbReference type="NCBIfam" id="TIGR01350">
    <property type="entry name" value="lipoamide_DH"/>
    <property type="match status" value="1"/>
</dbReference>
<reference evidence="19 20" key="1">
    <citation type="journal article" date="2015" name="Int. J. Syst. Evol. Microbiol.">
        <title>Sporolactobacillus shoreae sp. nov. and Sporolactobacillus spathodeae sp. nov., two spore-forming lactic acid bacteria isolated from tree barks in Thailand.</title>
        <authorList>
            <person name="Thamacharoensuk T."/>
            <person name="Kitahara M."/>
            <person name="Ohkuma M."/>
            <person name="Thongchul N."/>
            <person name="Tanasupawat S."/>
        </authorList>
    </citation>
    <scope>NUCLEOTIDE SEQUENCE [LARGE SCALE GENOMIC DNA]</scope>
    <source>
        <strain evidence="19 20">BK92</strain>
    </source>
</reference>
<dbReference type="SUPFAM" id="SSF51905">
    <property type="entry name" value="FAD/NAD(P)-binding domain"/>
    <property type="match status" value="1"/>
</dbReference>
<keyword evidence="6 16" id="KW-0285">Flavoprotein</keyword>
<dbReference type="PANTHER" id="PTHR22912:SF217">
    <property type="entry name" value="DIHYDROLIPOYL DEHYDROGENASE"/>
    <property type="match status" value="1"/>
</dbReference>